<dbReference type="EMBL" id="CAJMWY010001778">
    <property type="protein sequence ID" value="CAE6475233.1"/>
    <property type="molecule type" value="Genomic_DNA"/>
</dbReference>
<gene>
    <name evidence="5" type="ORF">RDB_LOCUS89255</name>
</gene>
<dbReference type="Gene3D" id="3.40.50.1460">
    <property type="match status" value="1"/>
</dbReference>
<feature type="domain" description="Peptidase C14 caspase" evidence="4">
    <location>
        <begin position="13"/>
        <end position="284"/>
    </location>
</feature>
<dbReference type="GO" id="GO:0006508">
    <property type="term" value="P:proteolysis"/>
    <property type="evidence" value="ECO:0007669"/>
    <property type="project" value="InterPro"/>
</dbReference>
<evidence type="ECO:0000256" key="1">
    <source>
        <dbReference type="ARBA" id="ARBA00009005"/>
    </source>
</evidence>
<keyword evidence="3" id="KW-0378">Hydrolase</keyword>
<comment type="caution">
    <text evidence="5">The sequence shown here is derived from an EMBL/GenBank/DDBJ whole genome shotgun (WGS) entry which is preliminary data.</text>
</comment>
<dbReference type="SUPFAM" id="SSF52129">
    <property type="entry name" value="Caspase-like"/>
    <property type="match status" value="1"/>
</dbReference>
<sequence length="692" mass="76293">MSKGPDLSRLHGLIIGINDYKLPKIHPSLLGCVADATLMLRYFTNLGVPEKNFKCLFNELATRDGILNAFVNHLINNPDIKPHDPIVIYYAGHGDRMPGPNGWQATDGLIEMILPHDAGTFDTSERYIHGIPDLTLAFLLFKLSQEKGNNITVILDSCHSGGGTRGDVRARNSHDTHAPPIPSELDAQLRRSLAVDYPSVVEHNVTSKQASGTTMAPSLETHVLLAACRDEEMAQEMPNVIDEETGELGDPPSSGVFTSSLLKELRKCDLATTSYTTLIRKLLAGYRPKNQLLLPQTFQCEGRNQDRLLFSVQYSVSKGKISLISTADKAVYRIRIGGAQGIVPGTEFGVFSPSMSPTSPPMAILVAKEVGPIVSHLHGAEPNSPPDIPKDAYVTILRYNDHTNGVRIWVSEEVKEFGPWKEALASLKSLPVSWAASRENHDIELLPVDGGVELRGAHLVPGQLETSHFIKHGRVGKQLTEMLSAIVYFHFHLKIRNKEAPVRTQLKMALRELIEKDTSWGSIIYEAKGDDLFGNSLDTGAVATLHPDTEKAFGLELTNNSGENLFPYVLYYDFEDYSVGCLYEPPGRSVRAPLQAGKTLAIGYGPSGSQPFQVDFTNPQSNKEYGVFVLLVFSEWVDIAYLQQESPLEASSFDSRGERRGRYNSSVWDNIVVRVEMVKRQPVPPVDIQGAS</sequence>
<evidence type="ECO:0000313" key="5">
    <source>
        <dbReference type="EMBL" id="CAE6475233.1"/>
    </source>
</evidence>
<dbReference type="PANTHER" id="PTHR48104">
    <property type="entry name" value="METACASPASE-4"/>
    <property type="match status" value="1"/>
</dbReference>
<evidence type="ECO:0000256" key="2">
    <source>
        <dbReference type="ARBA" id="ARBA00022703"/>
    </source>
</evidence>
<dbReference type="GO" id="GO:0005737">
    <property type="term" value="C:cytoplasm"/>
    <property type="evidence" value="ECO:0007669"/>
    <property type="project" value="TreeGrafter"/>
</dbReference>
<dbReference type="InterPro" id="IPR011600">
    <property type="entry name" value="Pept_C14_caspase"/>
</dbReference>
<organism evidence="5 6">
    <name type="scientific">Rhizoctonia solani</name>
    <dbReference type="NCBI Taxonomy" id="456999"/>
    <lineage>
        <taxon>Eukaryota</taxon>
        <taxon>Fungi</taxon>
        <taxon>Dikarya</taxon>
        <taxon>Basidiomycota</taxon>
        <taxon>Agaricomycotina</taxon>
        <taxon>Agaricomycetes</taxon>
        <taxon>Cantharellales</taxon>
        <taxon>Ceratobasidiaceae</taxon>
        <taxon>Rhizoctonia</taxon>
    </lineage>
</organism>
<keyword evidence="3" id="KW-0645">Protease</keyword>
<keyword evidence="3" id="KW-0788">Thiol protease</keyword>
<evidence type="ECO:0000259" key="4">
    <source>
        <dbReference type="Pfam" id="PF00656"/>
    </source>
</evidence>
<dbReference type="Proteomes" id="UP000663861">
    <property type="component" value="Unassembled WGS sequence"/>
</dbReference>
<accession>A0A8H3CAN0</accession>
<dbReference type="GO" id="GO:0006915">
    <property type="term" value="P:apoptotic process"/>
    <property type="evidence" value="ECO:0007669"/>
    <property type="project" value="UniProtKB-KW"/>
</dbReference>
<dbReference type="InterPro" id="IPR029030">
    <property type="entry name" value="Caspase-like_dom_sf"/>
</dbReference>
<keyword evidence="2" id="KW-0053">Apoptosis</keyword>
<dbReference type="AlphaFoldDB" id="A0A8H3CAN0"/>
<proteinExistence type="inferred from homology"/>
<evidence type="ECO:0000256" key="3">
    <source>
        <dbReference type="ARBA" id="ARBA00022807"/>
    </source>
</evidence>
<name>A0A8H3CAN0_9AGAM</name>
<reference evidence="5" key="1">
    <citation type="submission" date="2021-01" db="EMBL/GenBank/DDBJ databases">
        <authorList>
            <person name="Kaushik A."/>
        </authorList>
    </citation>
    <scope>NUCLEOTIDE SEQUENCE</scope>
    <source>
        <strain evidence="5">AG4-RS23</strain>
    </source>
</reference>
<evidence type="ECO:0000313" key="6">
    <source>
        <dbReference type="Proteomes" id="UP000663861"/>
    </source>
</evidence>
<dbReference type="InterPro" id="IPR050452">
    <property type="entry name" value="Metacaspase"/>
</dbReference>
<comment type="similarity">
    <text evidence="1">Belongs to the peptidase C14B family.</text>
</comment>
<dbReference type="PANTHER" id="PTHR48104:SF30">
    <property type="entry name" value="METACASPASE-1"/>
    <property type="match status" value="1"/>
</dbReference>
<dbReference type="GO" id="GO:0004197">
    <property type="term" value="F:cysteine-type endopeptidase activity"/>
    <property type="evidence" value="ECO:0007669"/>
    <property type="project" value="InterPro"/>
</dbReference>
<dbReference type="Pfam" id="PF00656">
    <property type="entry name" value="Peptidase_C14"/>
    <property type="match status" value="1"/>
</dbReference>
<protein>
    <recommendedName>
        <fullName evidence="4">Peptidase C14 caspase domain-containing protein</fullName>
    </recommendedName>
</protein>